<accession>A0A7Z1K3U4</accession>
<dbReference type="GO" id="GO:0000731">
    <property type="term" value="P:DNA synthesis involved in DNA repair"/>
    <property type="evidence" value="ECO:0007669"/>
    <property type="project" value="TreeGrafter"/>
</dbReference>
<dbReference type="Gene3D" id="3.40.50.300">
    <property type="entry name" value="P-loop containing nucleotide triphosphate hydrolases"/>
    <property type="match status" value="2"/>
</dbReference>
<dbReference type="EMBL" id="PDJN01000001">
    <property type="protein sequence ID" value="PFG71647.1"/>
    <property type="molecule type" value="Genomic_DNA"/>
</dbReference>
<proteinExistence type="predicted"/>
<reference evidence="2 3" key="1">
    <citation type="submission" date="2017-09" db="EMBL/GenBank/DDBJ databases">
        <authorList>
            <person name="DeBolt S."/>
            <person name="Huntemann M."/>
            <person name="Clum A."/>
            <person name="Pillay M."/>
            <person name="Palaniappan K."/>
            <person name="Varghese N."/>
            <person name="Mikhailova N."/>
            <person name="Stamatis D."/>
            <person name="Reddy T."/>
            <person name="Daum C."/>
            <person name="Shapiro N."/>
            <person name="Ivanova N."/>
            <person name="Kyrpides N."/>
            <person name="Woyke T."/>
        </authorList>
    </citation>
    <scope>NUCLEOTIDE SEQUENCE [LARGE SCALE GENOMIC DNA]</scope>
    <source>
        <strain evidence="2 3">A2-S9</strain>
    </source>
</reference>
<dbReference type="InterPro" id="IPR003959">
    <property type="entry name" value="ATPase_AAA_core"/>
</dbReference>
<dbReference type="InterPro" id="IPR003593">
    <property type="entry name" value="AAA+_ATPase"/>
</dbReference>
<dbReference type="InterPro" id="IPR027417">
    <property type="entry name" value="P-loop_NTPase"/>
</dbReference>
<keyword evidence="2" id="KW-0067">ATP-binding</keyword>
<dbReference type="GO" id="GO:0005524">
    <property type="term" value="F:ATP binding"/>
    <property type="evidence" value="ECO:0007669"/>
    <property type="project" value="UniProtKB-KW"/>
</dbReference>
<dbReference type="GO" id="GO:0006302">
    <property type="term" value="P:double-strand break repair"/>
    <property type="evidence" value="ECO:0007669"/>
    <property type="project" value="TreeGrafter"/>
</dbReference>
<evidence type="ECO:0000313" key="3">
    <source>
        <dbReference type="Proteomes" id="UP000221580"/>
    </source>
</evidence>
<dbReference type="CDD" id="cd00267">
    <property type="entry name" value="ABC_ATPase"/>
    <property type="match status" value="1"/>
</dbReference>
<evidence type="ECO:0000313" key="2">
    <source>
        <dbReference type="EMBL" id="PFG71647.1"/>
    </source>
</evidence>
<reference evidence="2 3" key="2">
    <citation type="submission" date="2017-10" db="EMBL/GenBank/DDBJ databases">
        <title>Bacterial endophytes that colonize and modify switchgrass growth.</title>
        <authorList>
            <person name="Debolt S."/>
        </authorList>
    </citation>
    <scope>NUCLEOTIDE SEQUENCE [LARGE SCALE GENOMIC DNA]</scope>
    <source>
        <strain evidence="2 3">A2-S9</strain>
    </source>
</reference>
<sequence length="424" mass="47522">MQIKRFTLVNFRGIEHMELDFEGKKTVALVGVNGVGKSSILDALAITLSNLTARMVGQPSKSRTISKDDIKVGAEYTRLHVETKLFENYDVDWAIALNRKAGKHPRERSSDLFRLNDAADGVEYGINQREFEGGGPIELPLAVYYDVHRAVLDVPLRVRERLENAIAEGYDDALGHGGADFKRFFIWFRNQEDLENENSRDTPGYRDPALSVVRRAIETFTGFKDVRIRRKPALRMTVLKGNLEFNVLQLSDGEKCLLALVGDLARRLTLLNCEVLDPLEGKGVVLIDELDLHLHPGWQRTVVANLEKTFPNCQFIITTHSPQILGELPAEAVMLLKEGKYIGHPERSLGLRSGEVIEELMGELAQNQNVSQQLRTIYRDLDDDNLESAQAKLAKLREQVGKIPDVLEAQASIDSLRSLEEGGA</sequence>
<dbReference type="PANTHER" id="PTHR32182:SF23">
    <property type="entry name" value="ATP BINDING PROTEIN"/>
    <property type="match status" value="1"/>
</dbReference>
<dbReference type="SMART" id="SM00382">
    <property type="entry name" value="AAA"/>
    <property type="match status" value="1"/>
</dbReference>
<name>A0A7Z1K3U4_9PSED</name>
<protein>
    <submittedName>
        <fullName evidence="2">Putative ATP-binding protein involved in virulence</fullName>
    </submittedName>
</protein>
<keyword evidence="2" id="KW-0547">Nucleotide-binding</keyword>
<dbReference type="PANTHER" id="PTHR32182">
    <property type="entry name" value="DNA REPLICATION AND REPAIR PROTEIN RECF"/>
    <property type="match status" value="1"/>
</dbReference>
<dbReference type="Proteomes" id="UP000221580">
    <property type="component" value="Unassembled WGS sequence"/>
</dbReference>
<evidence type="ECO:0000259" key="1">
    <source>
        <dbReference type="SMART" id="SM00382"/>
    </source>
</evidence>
<dbReference type="AlphaFoldDB" id="A0A7Z1K3U4"/>
<gene>
    <name evidence="2" type="ORF">DM05_2020</name>
</gene>
<dbReference type="RefSeq" id="WP_092357980.1">
    <property type="nucleotide sequence ID" value="NZ_PDJN01000001.1"/>
</dbReference>
<dbReference type="GO" id="GO:0016887">
    <property type="term" value="F:ATP hydrolysis activity"/>
    <property type="evidence" value="ECO:0007669"/>
    <property type="project" value="InterPro"/>
</dbReference>
<dbReference type="SUPFAM" id="SSF52540">
    <property type="entry name" value="P-loop containing nucleoside triphosphate hydrolases"/>
    <property type="match status" value="1"/>
</dbReference>
<comment type="caution">
    <text evidence="2">The sequence shown here is derived from an EMBL/GenBank/DDBJ whole genome shotgun (WGS) entry which is preliminary data.</text>
</comment>
<organism evidence="2 3">
    <name type="scientific">Pseudomonas poae</name>
    <dbReference type="NCBI Taxonomy" id="200451"/>
    <lineage>
        <taxon>Bacteria</taxon>
        <taxon>Pseudomonadati</taxon>
        <taxon>Pseudomonadota</taxon>
        <taxon>Gammaproteobacteria</taxon>
        <taxon>Pseudomonadales</taxon>
        <taxon>Pseudomonadaceae</taxon>
        <taxon>Pseudomonas</taxon>
    </lineage>
</organism>
<dbReference type="Pfam" id="PF13304">
    <property type="entry name" value="AAA_21"/>
    <property type="match status" value="1"/>
</dbReference>
<feature type="domain" description="AAA+ ATPase" evidence="1">
    <location>
        <begin position="23"/>
        <end position="346"/>
    </location>
</feature>